<organism evidence="1 2">
    <name type="scientific">Racocetra persica</name>
    <dbReference type="NCBI Taxonomy" id="160502"/>
    <lineage>
        <taxon>Eukaryota</taxon>
        <taxon>Fungi</taxon>
        <taxon>Fungi incertae sedis</taxon>
        <taxon>Mucoromycota</taxon>
        <taxon>Glomeromycotina</taxon>
        <taxon>Glomeromycetes</taxon>
        <taxon>Diversisporales</taxon>
        <taxon>Gigasporaceae</taxon>
        <taxon>Racocetra</taxon>
    </lineage>
</organism>
<dbReference type="EMBL" id="CAJVQC010069565">
    <property type="protein sequence ID" value="CAG8809002.1"/>
    <property type="molecule type" value="Genomic_DNA"/>
</dbReference>
<evidence type="ECO:0000313" key="2">
    <source>
        <dbReference type="Proteomes" id="UP000789920"/>
    </source>
</evidence>
<protein>
    <submittedName>
        <fullName evidence="1">15180_t:CDS:1</fullName>
    </submittedName>
</protein>
<dbReference type="Proteomes" id="UP000789920">
    <property type="component" value="Unassembled WGS sequence"/>
</dbReference>
<comment type="caution">
    <text evidence="1">The sequence shown here is derived from an EMBL/GenBank/DDBJ whole genome shotgun (WGS) entry which is preliminary data.</text>
</comment>
<gene>
    <name evidence="1" type="ORF">RPERSI_LOCUS22764</name>
</gene>
<accession>A0ACA9RTY5</accession>
<name>A0ACA9RTY5_9GLOM</name>
<reference evidence="1" key="1">
    <citation type="submission" date="2021-06" db="EMBL/GenBank/DDBJ databases">
        <authorList>
            <person name="Kallberg Y."/>
            <person name="Tangrot J."/>
            <person name="Rosling A."/>
        </authorList>
    </citation>
    <scope>NUCLEOTIDE SEQUENCE</scope>
    <source>
        <strain evidence="1">MA461A</strain>
    </source>
</reference>
<proteinExistence type="predicted"/>
<sequence>MKTGEDQRIIRPIFTSFTEIMLEDVMSRKIMSRSEVVNEAWLKGQRRFNDTFNVMKRHARINQSPKERYTRRFCSLSGKYATDQKE</sequence>
<feature type="non-terminal residue" evidence="1">
    <location>
        <position position="86"/>
    </location>
</feature>
<keyword evidence="2" id="KW-1185">Reference proteome</keyword>
<evidence type="ECO:0000313" key="1">
    <source>
        <dbReference type="EMBL" id="CAG8809002.1"/>
    </source>
</evidence>